<dbReference type="Proteomes" id="UP000831701">
    <property type="component" value="Chromosome 15"/>
</dbReference>
<accession>A0ACB8W1V7</accession>
<proteinExistence type="predicted"/>
<gene>
    <name evidence="1" type="ORF">L3Q82_002063</name>
</gene>
<comment type="caution">
    <text evidence="1">The sequence shown here is derived from an EMBL/GenBank/DDBJ whole genome shotgun (WGS) entry which is preliminary data.</text>
</comment>
<sequence>MQLSAICSGVKDLKEHQEELQKSVATQVNHLTAQLQLVITRLGEIASLQPSTPPVQPQVTPRPVRLAPPEKYSGESAQKASQALLGLRQGSRRVIDYAIQFCMLAADSRWNPPAIKDAFVNSLNEGIRDQLAPHESPDEFEDLVDLAVWINNCLQEREAERCRARATGLTSFPGPPSRRPGCTPSRDHREAMDEYIEASLRSGIIRPSSSLAEAGFFFVQARRTARSGHALTTALNEITVKNQYPLPLISSAFEAAPAGSSLHRAGPVERRRGGG</sequence>
<keyword evidence="2" id="KW-1185">Reference proteome</keyword>
<dbReference type="EMBL" id="CM041545">
    <property type="protein sequence ID" value="KAI3361711.1"/>
    <property type="molecule type" value="Genomic_DNA"/>
</dbReference>
<reference evidence="1" key="1">
    <citation type="submission" date="2022-04" db="EMBL/GenBank/DDBJ databases">
        <title>Jade perch genome.</title>
        <authorList>
            <person name="Chao B."/>
        </authorList>
    </citation>
    <scope>NUCLEOTIDE SEQUENCE</scope>
    <source>
        <strain evidence="1">CB-2022</strain>
    </source>
</reference>
<name>A0ACB8W1V7_9TELE</name>
<organism evidence="1 2">
    <name type="scientific">Scortum barcoo</name>
    <name type="common">barcoo grunter</name>
    <dbReference type="NCBI Taxonomy" id="214431"/>
    <lineage>
        <taxon>Eukaryota</taxon>
        <taxon>Metazoa</taxon>
        <taxon>Chordata</taxon>
        <taxon>Craniata</taxon>
        <taxon>Vertebrata</taxon>
        <taxon>Euteleostomi</taxon>
        <taxon>Actinopterygii</taxon>
        <taxon>Neopterygii</taxon>
        <taxon>Teleostei</taxon>
        <taxon>Neoteleostei</taxon>
        <taxon>Acanthomorphata</taxon>
        <taxon>Eupercaria</taxon>
        <taxon>Centrarchiformes</taxon>
        <taxon>Terapontoidei</taxon>
        <taxon>Terapontidae</taxon>
        <taxon>Scortum</taxon>
    </lineage>
</organism>
<evidence type="ECO:0000313" key="2">
    <source>
        <dbReference type="Proteomes" id="UP000831701"/>
    </source>
</evidence>
<evidence type="ECO:0000313" key="1">
    <source>
        <dbReference type="EMBL" id="KAI3361711.1"/>
    </source>
</evidence>
<protein>
    <submittedName>
        <fullName evidence="1">Uncharacterized protein</fullName>
    </submittedName>
</protein>